<dbReference type="RefSeq" id="WP_112259128.1">
    <property type="nucleotide sequence ID" value="NZ_QMIG01000016.1"/>
</dbReference>
<protein>
    <submittedName>
        <fullName evidence="3">Uncharacterized protein</fullName>
    </submittedName>
</protein>
<evidence type="ECO:0000256" key="2">
    <source>
        <dbReference type="SAM" id="SignalP"/>
    </source>
</evidence>
<reference evidence="3 4" key="1">
    <citation type="submission" date="2018-06" db="EMBL/GenBank/DDBJ databases">
        <title>Phytoactinopolyspora halophila sp. nov., a novel halophilic actinomycete isolated from a saline soil in China.</title>
        <authorList>
            <person name="Tang S.-K."/>
        </authorList>
    </citation>
    <scope>NUCLEOTIDE SEQUENCE [LARGE SCALE GENOMIC DNA]</scope>
    <source>
        <strain evidence="3 4">YIM 96934</strain>
    </source>
</reference>
<evidence type="ECO:0000256" key="1">
    <source>
        <dbReference type="SAM" id="MobiDB-lite"/>
    </source>
</evidence>
<feature type="region of interest" description="Disordered" evidence="1">
    <location>
        <begin position="239"/>
        <end position="311"/>
    </location>
</feature>
<feature type="signal peptide" evidence="2">
    <location>
        <begin position="1"/>
        <end position="28"/>
    </location>
</feature>
<dbReference type="PROSITE" id="PS51257">
    <property type="entry name" value="PROKAR_LIPOPROTEIN"/>
    <property type="match status" value="1"/>
</dbReference>
<keyword evidence="4" id="KW-1185">Reference proteome</keyword>
<proteinExistence type="predicted"/>
<comment type="caution">
    <text evidence="3">The sequence shown here is derived from an EMBL/GenBank/DDBJ whole genome shotgun (WGS) entry which is preliminary data.</text>
</comment>
<feature type="chain" id="PRO_5016419487" evidence="2">
    <location>
        <begin position="29"/>
        <end position="311"/>
    </location>
</feature>
<gene>
    <name evidence="3" type="ORF">DPM12_14885</name>
</gene>
<organism evidence="3 4">
    <name type="scientific">Phytoactinopolyspora halophila</name>
    <dbReference type="NCBI Taxonomy" id="1981511"/>
    <lineage>
        <taxon>Bacteria</taxon>
        <taxon>Bacillati</taxon>
        <taxon>Actinomycetota</taxon>
        <taxon>Actinomycetes</taxon>
        <taxon>Jiangellales</taxon>
        <taxon>Jiangellaceae</taxon>
        <taxon>Phytoactinopolyspora</taxon>
    </lineage>
</organism>
<accession>A0A329QJP6</accession>
<sequence>MYREIIWIPVAALLVTAAACSSSGDGQADERAASGDCPDTWGVTVNDPGDEPHEVIEFTPSAGDSVEFDIRMSIDEELVVDGADENIVSPPERYFGLVVTVDEVGDDEIAMSFRYDDASHAGGTHVAMDEAISNTAGLEGTVTTSRHGTVVDAEIAGRDQIEADAGHEVQVVLGELEWQLREMAVPFPEEPIGVGAEWSTTGPIEQAGTEYCDDTSYTLTSFDGQSYEVDVAWQNHIQESDEPGSENVDETTVSSATASGTVTFPLPRSSDIEITTESVRRVEEDGTTERREYTGRREWEVKPRGEIDPMP</sequence>
<dbReference type="AlphaFoldDB" id="A0A329QJP6"/>
<dbReference type="EMBL" id="QMIG01000016">
    <property type="protein sequence ID" value="RAW12446.1"/>
    <property type="molecule type" value="Genomic_DNA"/>
</dbReference>
<keyword evidence="2" id="KW-0732">Signal</keyword>
<evidence type="ECO:0000313" key="3">
    <source>
        <dbReference type="EMBL" id="RAW12446.1"/>
    </source>
</evidence>
<feature type="compositionally biased region" description="Basic and acidic residues" evidence="1">
    <location>
        <begin position="278"/>
        <end position="311"/>
    </location>
</feature>
<dbReference type="Proteomes" id="UP000250462">
    <property type="component" value="Unassembled WGS sequence"/>
</dbReference>
<dbReference type="OrthoDB" id="4566419at2"/>
<evidence type="ECO:0000313" key="4">
    <source>
        <dbReference type="Proteomes" id="UP000250462"/>
    </source>
</evidence>
<feature type="compositionally biased region" description="Low complexity" evidence="1">
    <location>
        <begin position="251"/>
        <end position="263"/>
    </location>
</feature>
<name>A0A329QJP6_9ACTN</name>
<feature type="compositionally biased region" description="Acidic residues" evidence="1">
    <location>
        <begin position="240"/>
        <end position="249"/>
    </location>
</feature>